<dbReference type="EMBL" id="DVOF01000178">
    <property type="protein sequence ID" value="HIV03131.1"/>
    <property type="molecule type" value="Genomic_DNA"/>
</dbReference>
<gene>
    <name evidence="2" type="ORF">IAC74_06110</name>
</gene>
<organism evidence="2 3">
    <name type="scientific">Candidatus Aphodoplasma excrementigallinarum</name>
    <dbReference type="NCBI Taxonomy" id="2840673"/>
    <lineage>
        <taxon>Bacteria</taxon>
        <taxon>Bacillati</taxon>
        <taxon>Bacillota</taxon>
        <taxon>Clostridia</taxon>
        <taxon>Eubacteriales</taxon>
        <taxon>Candidatus Aphodoplasma</taxon>
    </lineage>
</organism>
<protein>
    <submittedName>
        <fullName evidence="2">Lactate utilization protein</fullName>
    </submittedName>
</protein>
<evidence type="ECO:0000313" key="3">
    <source>
        <dbReference type="Proteomes" id="UP000886743"/>
    </source>
</evidence>
<dbReference type="Proteomes" id="UP000886743">
    <property type="component" value="Unassembled WGS sequence"/>
</dbReference>
<evidence type="ECO:0000259" key="1">
    <source>
        <dbReference type="Pfam" id="PF02589"/>
    </source>
</evidence>
<dbReference type="PANTHER" id="PTHR36179:SF2">
    <property type="entry name" value="LUD DOMAIN-CONTAINING PROTEIN"/>
    <property type="match status" value="1"/>
</dbReference>
<comment type="caution">
    <text evidence="2">The sequence shown here is derived from an EMBL/GenBank/DDBJ whole genome shotgun (WGS) entry which is preliminary data.</text>
</comment>
<dbReference type="AlphaFoldDB" id="A0A9D1T0X3"/>
<sequence>NYIDRYNQPDFEAMCDKYREGLSADYFVTSTNAITKNGELVNIDCTGNRVAAMAFGPKNVIVIAGTNKVVRDINAGIVRAKEVAPLNAKRIGHPTPCTEDGKCHDCVCQQRICNITSIIHNCYKWPGRITVILVPENLGY</sequence>
<feature type="non-terminal residue" evidence="2">
    <location>
        <position position="1"/>
    </location>
</feature>
<reference evidence="2" key="1">
    <citation type="submission" date="2020-10" db="EMBL/GenBank/DDBJ databases">
        <authorList>
            <person name="Gilroy R."/>
        </authorList>
    </citation>
    <scope>NUCLEOTIDE SEQUENCE</scope>
    <source>
        <strain evidence="2">4920</strain>
    </source>
</reference>
<name>A0A9D1T0X3_9FIRM</name>
<dbReference type="Pfam" id="PF02589">
    <property type="entry name" value="LUD_dom"/>
    <property type="match status" value="1"/>
</dbReference>
<accession>A0A9D1T0X3</accession>
<dbReference type="InterPro" id="IPR003741">
    <property type="entry name" value="LUD_dom"/>
</dbReference>
<evidence type="ECO:0000313" key="2">
    <source>
        <dbReference type="EMBL" id="HIV03131.1"/>
    </source>
</evidence>
<proteinExistence type="predicted"/>
<reference evidence="2" key="2">
    <citation type="journal article" date="2021" name="PeerJ">
        <title>Extensive microbial diversity within the chicken gut microbiome revealed by metagenomics and culture.</title>
        <authorList>
            <person name="Gilroy R."/>
            <person name="Ravi A."/>
            <person name="Getino M."/>
            <person name="Pursley I."/>
            <person name="Horton D.L."/>
            <person name="Alikhan N.F."/>
            <person name="Baker D."/>
            <person name="Gharbi K."/>
            <person name="Hall N."/>
            <person name="Watson M."/>
            <person name="Adriaenssens E.M."/>
            <person name="Foster-Nyarko E."/>
            <person name="Jarju S."/>
            <person name="Secka A."/>
            <person name="Antonio M."/>
            <person name="Oren A."/>
            <person name="Chaudhuri R.R."/>
            <person name="La Ragione R."/>
            <person name="Hildebrand F."/>
            <person name="Pallen M.J."/>
        </authorList>
    </citation>
    <scope>NUCLEOTIDE SEQUENCE</scope>
    <source>
        <strain evidence="2">4920</strain>
    </source>
</reference>
<feature type="domain" description="LUD" evidence="1">
    <location>
        <begin position="12"/>
        <end position="134"/>
    </location>
</feature>
<dbReference type="PANTHER" id="PTHR36179">
    <property type="entry name" value="LUD_DOM DOMAIN-CONTAINING PROTEIN"/>
    <property type="match status" value="1"/>
</dbReference>